<evidence type="ECO:0000313" key="3">
    <source>
        <dbReference type="Proteomes" id="UP000196027"/>
    </source>
</evidence>
<name>A0A1Y0I5E2_9GAMM</name>
<dbReference type="AlphaFoldDB" id="A0A1Y0I5E2"/>
<dbReference type="RefSeq" id="WP_087460781.1">
    <property type="nucleotide sequence ID" value="NZ_CP021425.1"/>
</dbReference>
<sequence length="201" mass="22032">MNTIRFSFKPLMQVGAVAGMLFLTGCMYHGHGKMYGPTGQPGCDGCVQQQVLPPPQPEKVVVRATGYGSYMNPKGVGEERQRFMAMRASKLDALRNLTERVYGTQIFGNSYVKDMVLDNDHLRTVIDAHIRDAKVVSVNQLSSGGFETVVEMQLSPQLSRCLGTADATAAVCQSFMTTRMPVSARAASPSYAHKHGMYFVE</sequence>
<dbReference type="InterPro" id="IPR024952">
    <property type="entry name" value="LPP20-like_dom"/>
</dbReference>
<dbReference type="Proteomes" id="UP000196027">
    <property type="component" value="Chromosome"/>
</dbReference>
<organism evidence="2 3">
    <name type="scientific">Oleiphilus messinensis</name>
    <dbReference type="NCBI Taxonomy" id="141451"/>
    <lineage>
        <taxon>Bacteria</taxon>
        <taxon>Pseudomonadati</taxon>
        <taxon>Pseudomonadota</taxon>
        <taxon>Gammaproteobacteria</taxon>
        <taxon>Oceanospirillales</taxon>
        <taxon>Oleiphilaceae</taxon>
        <taxon>Oleiphilus</taxon>
    </lineage>
</organism>
<protein>
    <recommendedName>
        <fullName evidence="1">Lipoprotein LPP20-like domain-containing protein</fullName>
    </recommendedName>
</protein>
<reference evidence="2 3" key="1">
    <citation type="submission" date="2017-05" db="EMBL/GenBank/DDBJ databases">
        <title>Genomic insights into alkan degradation activity of Oleiphilus messinensis.</title>
        <authorList>
            <person name="Kozyavkin S.A."/>
            <person name="Slesarev A.I."/>
            <person name="Golyshin P.N."/>
            <person name="Korzhenkov A."/>
            <person name="Golyshina O.N."/>
            <person name="Toshchakov S.V."/>
        </authorList>
    </citation>
    <scope>NUCLEOTIDE SEQUENCE [LARGE SCALE GENOMIC DNA]</scope>
    <source>
        <strain evidence="2 3">ME102</strain>
    </source>
</reference>
<accession>A0A1Y0I5E2</accession>
<feature type="domain" description="Lipoprotein LPP20-like" evidence="1">
    <location>
        <begin position="79"/>
        <end position="152"/>
    </location>
</feature>
<evidence type="ECO:0000313" key="2">
    <source>
        <dbReference type="EMBL" id="ARU55708.1"/>
    </source>
</evidence>
<dbReference type="OrthoDB" id="7348506at2"/>
<dbReference type="EMBL" id="CP021425">
    <property type="protein sequence ID" value="ARU55708.1"/>
    <property type="molecule type" value="Genomic_DNA"/>
</dbReference>
<gene>
    <name evidence="2" type="ORF">OLMES_1633</name>
</gene>
<dbReference type="Pfam" id="PF02169">
    <property type="entry name" value="LPP20"/>
    <property type="match status" value="1"/>
</dbReference>
<proteinExistence type="predicted"/>
<evidence type="ECO:0000259" key="1">
    <source>
        <dbReference type="Pfam" id="PF02169"/>
    </source>
</evidence>
<keyword evidence="3" id="KW-1185">Reference proteome</keyword>
<dbReference type="KEGG" id="ome:OLMES_1633"/>
<dbReference type="PROSITE" id="PS51257">
    <property type="entry name" value="PROKAR_LIPOPROTEIN"/>
    <property type="match status" value="1"/>
</dbReference>